<evidence type="ECO:0000313" key="3">
    <source>
        <dbReference type="Proteomes" id="UP000639403"/>
    </source>
</evidence>
<dbReference type="AlphaFoldDB" id="A0A8H7PB33"/>
<comment type="caution">
    <text evidence="2">The sequence shown here is derived from an EMBL/GenBank/DDBJ whole genome shotgun (WGS) entry which is preliminary data.</text>
</comment>
<accession>A0A8H7PB33</accession>
<feature type="compositionally biased region" description="Basic and acidic residues" evidence="1">
    <location>
        <begin position="81"/>
        <end position="91"/>
    </location>
</feature>
<protein>
    <submittedName>
        <fullName evidence="2">Uncharacterized protein</fullName>
    </submittedName>
</protein>
<reference evidence="2" key="2">
    <citation type="journal article" name="Front. Microbiol.">
        <title>Degradative Capacity of Two Strains of Rhodonia placenta: From Phenotype to Genotype.</title>
        <authorList>
            <person name="Kolle M."/>
            <person name="Horta M.A.C."/>
            <person name="Nowrousian M."/>
            <person name="Ohm R.A."/>
            <person name="Benz J.P."/>
            <person name="Pilgard A."/>
        </authorList>
    </citation>
    <scope>NUCLEOTIDE SEQUENCE</scope>
    <source>
        <strain evidence="2">FPRL280</strain>
    </source>
</reference>
<evidence type="ECO:0000256" key="1">
    <source>
        <dbReference type="SAM" id="MobiDB-lite"/>
    </source>
</evidence>
<gene>
    <name evidence="2" type="ORF">IEO21_00703</name>
</gene>
<dbReference type="EMBL" id="JADOXO010000004">
    <property type="protein sequence ID" value="KAF9821457.1"/>
    <property type="molecule type" value="Genomic_DNA"/>
</dbReference>
<sequence length="292" mass="31745">MTALPSFVELMATLGLDKPAGPAALPRQSGPACSGVRVLHSRSSSASSTASFSTLSSNASPPYPSISIDGLQAASSPPRETSTERDMELERRHTRVARYSPYYPTISHMRKRSVPIIKEEADGRPNRALSTSPYLLPATCAMSRRSASIAPRSSSRRPQKLTLSETDLTANMPISSFVRRKTPQASPTSPTFPNRRRKRSSSPTLPVCIPTVPMIFPPIQAFRYASSDSEDEEMHDVSDIPVDTSQLPRLPIVDAEPQTSRPATDSGVRISVFSRPDELNSYAQQIAPLPVA</sequence>
<name>A0A8H7PB33_9APHY</name>
<reference evidence="2" key="1">
    <citation type="submission" date="2020-11" db="EMBL/GenBank/DDBJ databases">
        <authorList>
            <person name="Koelle M."/>
            <person name="Horta M.A.C."/>
            <person name="Nowrousian M."/>
            <person name="Ohm R.A."/>
            <person name="Benz P."/>
            <person name="Pilgard A."/>
        </authorList>
    </citation>
    <scope>NUCLEOTIDE SEQUENCE</scope>
    <source>
        <strain evidence="2">FPRL280</strain>
    </source>
</reference>
<evidence type="ECO:0000313" key="2">
    <source>
        <dbReference type="EMBL" id="KAF9821457.1"/>
    </source>
</evidence>
<feature type="compositionally biased region" description="Polar residues" evidence="1">
    <location>
        <begin position="161"/>
        <end position="174"/>
    </location>
</feature>
<feature type="compositionally biased region" description="Polar residues" evidence="1">
    <location>
        <begin position="183"/>
        <end position="192"/>
    </location>
</feature>
<feature type="region of interest" description="Disordered" evidence="1">
    <location>
        <begin position="248"/>
        <end position="268"/>
    </location>
</feature>
<organism evidence="2 3">
    <name type="scientific">Rhodonia placenta</name>
    <dbReference type="NCBI Taxonomy" id="104341"/>
    <lineage>
        <taxon>Eukaryota</taxon>
        <taxon>Fungi</taxon>
        <taxon>Dikarya</taxon>
        <taxon>Basidiomycota</taxon>
        <taxon>Agaricomycotina</taxon>
        <taxon>Agaricomycetes</taxon>
        <taxon>Polyporales</taxon>
        <taxon>Adustoporiaceae</taxon>
        <taxon>Rhodonia</taxon>
    </lineage>
</organism>
<feature type="region of interest" description="Disordered" evidence="1">
    <location>
        <begin position="18"/>
        <end position="37"/>
    </location>
</feature>
<feature type="compositionally biased region" description="Low complexity" evidence="1">
    <location>
        <begin position="47"/>
        <end position="60"/>
    </location>
</feature>
<feature type="region of interest" description="Disordered" evidence="1">
    <location>
        <begin position="145"/>
        <end position="205"/>
    </location>
</feature>
<dbReference type="Proteomes" id="UP000639403">
    <property type="component" value="Unassembled WGS sequence"/>
</dbReference>
<proteinExistence type="predicted"/>
<feature type="region of interest" description="Disordered" evidence="1">
    <location>
        <begin position="47"/>
        <end position="93"/>
    </location>
</feature>